<organism evidence="1 3">
    <name type="scientific">Brevibacillus composti</name>
    <dbReference type="NCBI Taxonomy" id="2796470"/>
    <lineage>
        <taxon>Bacteria</taxon>
        <taxon>Bacillati</taxon>
        <taxon>Bacillota</taxon>
        <taxon>Bacilli</taxon>
        <taxon>Bacillales</taxon>
        <taxon>Paenibacillaceae</taxon>
        <taxon>Brevibacillus</taxon>
    </lineage>
</organism>
<accession>A0A7T5JPD7</accession>
<evidence type="ECO:0000313" key="3">
    <source>
        <dbReference type="Proteomes" id="UP000595847"/>
    </source>
</evidence>
<sequence>MELLLLLAKETLRFCVGLYGFCVVVFVVKVLSEGLEGLVNWIGNNIFGNRSSDSLRK</sequence>
<dbReference type="EMBL" id="CP073708">
    <property type="protein sequence ID" value="QUO42071.1"/>
    <property type="molecule type" value="Genomic_DNA"/>
</dbReference>
<reference evidence="1 3" key="1">
    <citation type="submission" date="2020-12" db="EMBL/GenBank/DDBJ databases">
        <title>strain FJAT-54423T represents a novel species of the genus Brevibacillus.</title>
        <authorList>
            <person name="Tang R."/>
        </authorList>
    </citation>
    <scope>NUCLEOTIDE SEQUENCE [LARGE SCALE GENOMIC DNA]</scope>
    <source>
        <strain evidence="1 3">FJAT-54423</strain>
    </source>
</reference>
<dbReference type="EMBL" id="CP066308">
    <property type="protein sequence ID" value="QQE74986.1"/>
    <property type="molecule type" value="Genomic_DNA"/>
</dbReference>
<dbReference type="RefSeq" id="WP_198828550.1">
    <property type="nucleotide sequence ID" value="NZ_CP066308.1"/>
</dbReference>
<dbReference type="Proteomes" id="UP000677234">
    <property type="component" value="Chromosome"/>
</dbReference>
<dbReference type="Proteomes" id="UP000595847">
    <property type="component" value="Chromosome"/>
</dbReference>
<dbReference type="AlphaFoldDB" id="A0A7T5JPD7"/>
<name>A0A7T5JPD7_9BACL</name>
<evidence type="ECO:0000313" key="1">
    <source>
        <dbReference type="EMBL" id="QQE74986.1"/>
    </source>
</evidence>
<gene>
    <name evidence="1" type="ORF">JD108_03290</name>
    <name evidence="2" type="ORF">KDJ56_03295</name>
</gene>
<dbReference type="KEGG" id="bcop:JD108_03290"/>
<proteinExistence type="predicted"/>
<reference evidence="2" key="2">
    <citation type="submission" date="2021-04" db="EMBL/GenBank/DDBJ databases">
        <title>Brevibacillus composti FJAT-54423, complete genome.</title>
        <authorList>
            <person name="Tang R."/>
        </authorList>
    </citation>
    <scope>NUCLEOTIDE SEQUENCE</scope>
    <source>
        <strain evidence="2">FJAT-54424</strain>
    </source>
</reference>
<keyword evidence="4" id="KW-1185">Reference proteome</keyword>
<evidence type="ECO:0000313" key="2">
    <source>
        <dbReference type="EMBL" id="QUO42071.1"/>
    </source>
</evidence>
<evidence type="ECO:0000313" key="4">
    <source>
        <dbReference type="Proteomes" id="UP000677234"/>
    </source>
</evidence>
<protein>
    <submittedName>
        <fullName evidence="1">Uncharacterized protein</fullName>
    </submittedName>
</protein>